<protein>
    <submittedName>
        <fullName evidence="1">Uncharacterized protein</fullName>
    </submittedName>
</protein>
<reference evidence="2" key="1">
    <citation type="journal article" date="2017" name="Nat. Ecol. Evol.">
        <title>Genome expansion and lineage-specific genetic innovations in the forest pathogenic fungi Armillaria.</title>
        <authorList>
            <person name="Sipos G."/>
            <person name="Prasanna A.N."/>
            <person name="Walter M.C."/>
            <person name="O'Connor E."/>
            <person name="Balint B."/>
            <person name="Krizsan K."/>
            <person name="Kiss B."/>
            <person name="Hess J."/>
            <person name="Varga T."/>
            <person name="Slot J."/>
            <person name="Riley R."/>
            <person name="Boka B."/>
            <person name="Rigling D."/>
            <person name="Barry K."/>
            <person name="Lee J."/>
            <person name="Mihaltcheva S."/>
            <person name="LaButti K."/>
            <person name="Lipzen A."/>
            <person name="Waldron R."/>
            <person name="Moloney N.M."/>
            <person name="Sperisen C."/>
            <person name="Kredics L."/>
            <person name="Vagvoelgyi C."/>
            <person name="Patrignani A."/>
            <person name="Fitzpatrick D."/>
            <person name="Nagy I."/>
            <person name="Doyle S."/>
            <person name="Anderson J.B."/>
            <person name="Grigoriev I.V."/>
            <person name="Gueldener U."/>
            <person name="Muensterkoetter M."/>
            <person name="Nagy L.G."/>
        </authorList>
    </citation>
    <scope>NUCLEOTIDE SEQUENCE [LARGE SCALE GENOMIC DNA]</scope>
    <source>
        <strain evidence="2">28-4</strain>
    </source>
</reference>
<dbReference type="Proteomes" id="UP000218334">
    <property type="component" value="Unassembled WGS sequence"/>
</dbReference>
<evidence type="ECO:0000313" key="1">
    <source>
        <dbReference type="EMBL" id="PBK58238.1"/>
    </source>
</evidence>
<accession>A0A2H3AWS2</accession>
<name>A0A2H3AWS2_9AGAR</name>
<organism evidence="1 2">
    <name type="scientific">Armillaria solidipes</name>
    <dbReference type="NCBI Taxonomy" id="1076256"/>
    <lineage>
        <taxon>Eukaryota</taxon>
        <taxon>Fungi</taxon>
        <taxon>Dikarya</taxon>
        <taxon>Basidiomycota</taxon>
        <taxon>Agaricomycotina</taxon>
        <taxon>Agaricomycetes</taxon>
        <taxon>Agaricomycetidae</taxon>
        <taxon>Agaricales</taxon>
        <taxon>Marasmiineae</taxon>
        <taxon>Physalacriaceae</taxon>
        <taxon>Armillaria</taxon>
    </lineage>
</organism>
<keyword evidence="2" id="KW-1185">Reference proteome</keyword>
<gene>
    <name evidence="1" type="ORF">ARMSODRAFT_967891</name>
</gene>
<dbReference type="EMBL" id="KZ293568">
    <property type="protein sequence ID" value="PBK58238.1"/>
    <property type="molecule type" value="Genomic_DNA"/>
</dbReference>
<dbReference type="AlphaFoldDB" id="A0A2H3AWS2"/>
<proteinExistence type="predicted"/>
<sequence length="122" mass="14080">MIQHTTRSPTVTGSSNVLNRKSSCQEFIGPGYRRVEIMTSTCFLDRSPMLVCDCIYLNSNANRSLGHRNEEETSRERRFPSASVINRFMLRIRCHDVPRHSNGTRNMRETSVQNIRYSKLLG</sequence>
<evidence type="ECO:0000313" key="2">
    <source>
        <dbReference type="Proteomes" id="UP000218334"/>
    </source>
</evidence>